<dbReference type="GO" id="GO:0016491">
    <property type="term" value="F:oxidoreductase activity"/>
    <property type="evidence" value="ECO:0007669"/>
    <property type="project" value="UniProtKB-KW"/>
</dbReference>
<dbReference type="InterPro" id="IPR011032">
    <property type="entry name" value="GroES-like_sf"/>
</dbReference>
<dbReference type="Proteomes" id="UP000317550">
    <property type="component" value="Chromosome"/>
</dbReference>
<dbReference type="SMART" id="SM00829">
    <property type="entry name" value="PKS_ER"/>
    <property type="match status" value="1"/>
</dbReference>
<dbReference type="Pfam" id="PF08240">
    <property type="entry name" value="ADH_N"/>
    <property type="match status" value="1"/>
</dbReference>
<dbReference type="Gene3D" id="3.90.180.10">
    <property type="entry name" value="Medium-chain alcohol dehydrogenases, catalytic domain"/>
    <property type="match status" value="1"/>
</dbReference>
<dbReference type="SUPFAM" id="SSF50129">
    <property type="entry name" value="GroES-like"/>
    <property type="match status" value="1"/>
</dbReference>
<dbReference type="Pfam" id="PF13602">
    <property type="entry name" value="ADH_zinc_N_2"/>
    <property type="match status" value="1"/>
</dbReference>
<dbReference type="PROSITE" id="PS01162">
    <property type="entry name" value="QOR_ZETA_CRYSTAL"/>
    <property type="match status" value="1"/>
</dbReference>
<protein>
    <recommendedName>
        <fullName evidence="4">Zinc-type alcohol dehydrogenase-like protein</fullName>
    </recommendedName>
</protein>
<dbReference type="GO" id="GO:0008270">
    <property type="term" value="F:zinc ion binding"/>
    <property type="evidence" value="ECO:0007669"/>
    <property type="project" value="InterPro"/>
</dbReference>
<evidence type="ECO:0000256" key="1">
    <source>
        <dbReference type="ARBA" id="ARBA00022723"/>
    </source>
</evidence>
<gene>
    <name evidence="6" type="ORF">FNU76_14475</name>
</gene>
<keyword evidence="3 4" id="KW-0560">Oxidoreductase</keyword>
<keyword evidence="7" id="KW-1185">Reference proteome</keyword>
<evidence type="ECO:0000256" key="4">
    <source>
        <dbReference type="RuleBase" id="RU364000"/>
    </source>
</evidence>
<dbReference type="AlphaFoldDB" id="A0A516SH26"/>
<dbReference type="InterPro" id="IPR002364">
    <property type="entry name" value="Quin_OxRdtase/zeta-crystal_CS"/>
</dbReference>
<dbReference type="InterPro" id="IPR020843">
    <property type="entry name" value="ER"/>
</dbReference>
<evidence type="ECO:0000313" key="6">
    <source>
        <dbReference type="EMBL" id="QDQ27466.1"/>
    </source>
</evidence>
<dbReference type="InterPro" id="IPR036291">
    <property type="entry name" value="NAD(P)-bd_dom_sf"/>
</dbReference>
<accession>A0A516SH26</accession>
<keyword evidence="2 4" id="KW-0862">Zinc</keyword>
<dbReference type="RefSeq" id="WP_144278859.1">
    <property type="nucleotide sequence ID" value="NZ_CP041730.1"/>
</dbReference>
<keyword evidence="1 4" id="KW-0479">Metal-binding</keyword>
<evidence type="ECO:0000256" key="3">
    <source>
        <dbReference type="ARBA" id="ARBA00023002"/>
    </source>
</evidence>
<dbReference type="PANTHER" id="PTHR11695:SF294">
    <property type="entry name" value="RETICULON-4-INTERACTING PROTEIN 1, MITOCHONDRIAL"/>
    <property type="match status" value="1"/>
</dbReference>
<organism evidence="6 7">
    <name type="scientific">Chitinimonas arctica</name>
    <dbReference type="NCBI Taxonomy" id="2594795"/>
    <lineage>
        <taxon>Bacteria</taxon>
        <taxon>Pseudomonadati</taxon>
        <taxon>Pseudomonadota</taxon>
        <taxon>Betaproteobacteria</taxon>
        <taxon>Neisseriales</taxon>
        <taxon>Chitinibacteraceae</taxon>
        <taxon>Chitinimonas</taxon>
    </lineage>
</organism>
<name>A0A516SH26_9NEIS</name>
<dbReference type="SUPFAM" id="SSF51735">
    <property type="entry name" value="NAD(P)-binding Rossmann-fold domains"/>
    <property type="match status" value="1"/>
</dbReference>
<proteinExistence type="inferred from homology"/>
<comment type="similarity">
    <text evidence="4">Belongs to the zinc-containing alcohol dehydrogenase family. Quinone oxidoreductase subfamily.</text>
</comment>
<dbReference type="Gene3D" id="3.40.50.720">
    <property type="entry name" value="NAD(P)-binding Rossmann-like Domain"/>
    <property type="match status" value="1"/>
</dbReference>
<dbReference type="InterPro" id="IPR013154">
    <property type="entry name" value="ADH-like_N"/>
</dbReference>
<evidence type="ECO:0000259" key="5">
    <source>
        <dbReference type="SMART" id="SM00829"/>
    </source>
</evidence>
<dbReference type="InterPro" id="IPR014182">
    <property type="entry name" value="ADH_Zn_typ-1"/>
</dbReference>
<evidence type="ECO:0000256" key="2">
    <source>
        <dbReference type="ARBA" id="ARBA00022833"/>
    </source>
</evidence>
<dbReference type="InterPro" id="IPR050700">
    <property type="entry name" value="YIM1/Zinc_Alcohol_DH_Fams"/>
</dbReference>
<dbReference type="CDD" id="cd08252">
    <property type="entry name" value="AL_MDR"/>
    <property type="match status" value="1"/>
</dbReference>
<reference evidence="7" key="1">
    <citation type="submission" date="2019-07" db="EMBL/GenBank/DDBJ databases">
        <title>Chitinimonas sp. nov., isolated from Ny-Alesund, arctica soil.</title>
        <authorList>
            <person name="Xu Q."/>
            <person name="Peng F."/>
        </authorList>
    </citation>
    <scope>NUCLEOTIDE SEQUENCE [LARGE SCALE GENOMIC DNA]</scope>
    <source>
        <strain evidence="7">R3-44</strain>
    </source>
</reference>
<dbReference type="NCBIfam" id="TIGR02817">
    <property type="entry name" value="adh_fam_1"/>
    <property type="match status" value="1"/>
</dbReference>
<dbReference type="KEGG" id="cari:FNU76_14475"/>
<dbReference type="PANTHER" id="PTHR11695">
    <property type="entry name" value="ALCOHOL DEHYDROGENASE RELATED"/>
    <property type="match status" value="1"/>
</dbReference>
<feature type="domain" description="Enoyl reductase (ER)" evidence="5">
    <location>
        <begin position="16"/>
        <end position="335"/>
    </location>
</feature>
<dbReference type="EMBL" id="CP041730">
    <property type="protein sequence ID" value="QDQ27466.1"/>
    <property type="molecule type" value="Genomic_DNA"/>
</dbReference>
<dbReference type="OrthoDB" id="3175656at2"/>
<sequence length="338" mass="36347">MKAVALTRYLPISHPEALLDLELPKPAAPAAHDLLVRVEAIAVNPVDYKVRAPKDTVETTPRILGWDAAGVVEAVGEAVSGFKAGDRVYYAGDITRPGSNAQYQLVDERLVATMPKSLDFAAAAALPLTSITAWEALFERLGLDRHGRHSGKTLLVIGGAGGVGSIAIQLAKLAGLTVVATASRDNSRQWCRELGADHVIAHGEPLHAASRAAGFETYDYIFCTHDTDNYFDAMAELIAPQGGIVTIVETTRPHDLAALKAKSAFFAWESMFTRSKYRTADMIEQQRLLTEVAALIDAGRLKTTLGETLGNINADNLKRAHALLEEGRVIGKLVLVGF</sequence>
<evidence type="ECO:0000313" key="7">
    <source>
        <dbReference type="Proteomes" id="UP000317550"/>
    </source>
</evidence>